<gene>
    <name evidence="1" type="ORF">UU35_C0001G0059</name>
</gene>
<reference evidence="1 2" key="1">
    <citation type="journal article" date="2015" name="Nature">
        <title>rRNA introns, odd ribosomes, and small enigmatic genomes across a large radiation of phyla.</title>
        <authorList>
            <person name="Brown C.T."/>
            <person name="Hug L.A."/>
            <person name="Thomas B.C."/>
            <person name="Sharon I."/>
            <person name="Castelle C.J."/>
            <person name="Singh A."/>
            <person name="Wilkins M.J."/>
            <person name="Williams K.H."/>
            <person name="Banfield J.F."/>
        </authorList>
    </citation>
    <scope>NUCLEOTIDE SEQUENCE [LARGE SCALE GENOMIC DNA]</scope>
</reference>
<organism evidence="1 2">
    <name type="scientific">Candidatus Uhrbacteria bacterium GW2011_GWC2_41_11</name>
    <dbReference type="NCBI Taxonomy" id="1618985"/>
    <lineage>
        <taxon>Bacteria</taxon>
        <taxon>Candidatus Uhriibacteriota</taxon>
    </lineage>
</organism>
<comment type="caution">
    <text evidence="1">The sequence shown here is derived from an EMBL/GenBank/DDBJ whole genome shotgun (WGS) entry which is preliminary data.</text>
</comment>
<name>A0A0G0UFV1_9BACT</name>
<evidence type="ECO:0000313" key="1">
    <source>
        <dbReference type="EMBL" id="KKR87778.1"/>
    </source>
</evidence>
<dbReference type="Proteomes" id="UP000034616">
    <property type="component" value="Unassembled WGS sequence"/>
</dbReference>
<protein>
    <submittedName>
        <fullName evidence="1">Uncharacterized protein</fullName>
    </submittedName>
</protein>
<dbReference type="AlphaFoldDB" id="A0A0G0UFV1"/>
<dbReference type="EMBL" id="LCAH01000001">
    <property type="protein sequence ID" value="KKR87778.1"/>
    <property type="molecule type" value="Genomic_DNA"/>
</dbReference>
<sequence>MKKLETVILAQEMMTHVGELGEGMKDTLYVNVKIPLSAYHEPPPPFTPPGPFLIDESQPTWDGTNLEDLSAEDQAAWAARLRWINQYVLGFVPNPLDPEQLEDAPIDCIGGTFNSGDIASYPLCAVFFRGEDVILQFSSYVSDGRGWRFALSLASRIVKARRTGIQVGVCYSDEDFYSENWRGPFYTPSWMKE</sequence>
<evidence type="ECO:0000313" key="2">
    <source>
        <dbReference type="Proteomes" id="UP000034616"/>
    </source>
</evidence>
<accession>A0A0G0UFV1</accession>
<proteinExistence type="predicted"/>